<sequence>MVGAPGYDSGRSVLVICLQPLSRSSLEYLKLFWKILAVEGKILLSISSIEGNTFDYSNSNGVEEEELKEQLENPILLDRALGFRGVSYDSVLLLGDEATEKVACGTNWEPSPQVTKIVLEIVRGNKYVAAVGDGVVALHGIDFRGRSIIKNKTIACPEPCYRFLKEKEESVHRADPGQAILDGRLLSAHLQDSLHLCELLRDVLLKEDSRSFIPPYLQD</sequence>
<accession>A0A061RJK5</accession>
<dbReference type="InterPro" id="IPR029062">
    <property type="entry name" value="Class_I_gatase-like"/>
</dbReference>
<dbReference type="EMBL" id="GBEZ01015297">
    <property type="protein sequence ID" value="JAC70855.1"/>
    <property type="molecule type" value="Transcribed_RNA"/>
</dbReference>
<name>A0A061RJK5_9CHLO</name>
<organism evidence="1">
    <name type="scientific">Tetraselmis sp. GSL018</name>
    <dbReference type="NCBI Taxonomy" id="582737"/>
    <lineage>
        <taxon>Eukaryota</taxon>
        <taxon>Viridiplantae</taxon>
        <taxon>Chlorophyta</taxon>
        <taxon>core chlorophytes</taxon>
        <taxon>Chlorodendrophyceae</taxon>
        <taxon>Chlorodendrales</taxon>
        <taxon>Chlorodendraceae</taxon>
        <taxon>Tetraselmis</taxon>
    </lineage>
</organism>
<dbReference type="Gene3D" id="3.40.50.880">
    <property type="match status" value="1"/>
</dbReference>
<dbReference type="SUPFAM" id="SSF52317">
    <property type="entry name" value="Class I glutamine amidotransferase-like"/>
    <property type="match status" value="1"/>
</dbReference>
<proteinExistence type="predicted"/>
<reference evidence="1" key="1">
    <citation type="submission" date="2014-05" db="EMBL/GenBank/DDBJ databases">
        <title>The transcriptome of the halophilic microalga Tetraselmis sp. GSL018 isolated from the Great Salt Lake, Utah.</title>
        <authorList>
            <person name="Jinkerson R.E."/>
            <person name="D'Adamo S."/>
            <person name="Posewitz M.C."/>
        </authorList>
    </citation>
    <scope>NUCLEOTIDE SEQUENCE</scope>
    <source>
        <strain evidence="1">GSL018</strain>
    </source>
</reference>
<gene>
    <name evidence="1" type="ORF">TSPGSL018_3225</name>
</gene>
<protein>
    <submittedName>
        <fullName evidence="1">Uncharacterized protein</fullName>
    </submittedName>
</protein>
<dbReference type="AlphaFoldDB" id="A0A061RJK5"/>
<evidence type="ECO:0000313" key="1">
    <source>
        <dbReference type="EMBL" id="JAC70855.1"/>
    </source>
</evidence>